<keyword evidence="2" id="KW-1185">Reference proteome</keyword>
<proteinExistence type="predicted"/>
<accession>A0A841R7Q7</accession>
<reference evidence="1 2" key="1">
    <citation type="submission" date="2020-08" db="EMBL/GenBank/DDBJ databases">
        <title>Genomic Encyclopedia of Type Strains, Phase IV (KMG-IV): sequencing the most valuable type-strain genomes for metagenomic binning, comparative biology and taxonomic classification.</title>
        <authorList>
            <person name="Goeker M."/>
        </authorList>
    </citation>
    <scope>NUCLEOTIDE SEQUENCE [LARGE SCALE GENOMIC DNA]</scope>
    <source>
        <strain evidence="1 2">DSM 2461</strain>
    </source>
</reference>
<comment type="caution">
    <text evidence="1">The sequence shown here is derived from an EMBL/GenBank/DDBJ whole genome shotgun (WGS) entry which is preliminary data.</text>
</comment>
<evidence type="ECO:0000313" key="2">
    <source>
        <dbReference type="Proteomes" id="UP000587760"/>
    </source>
</evidence>
<protein>
    <submittedName>
        <fullName evidence="1">Uncharacterized protein</fullName>
    </submittedName>
</protein>
<evidence type="ECO:0000313" key="1">
    <source>
        <dbReference type="EMBL" id="MBB6479411.1"/>
    </source>
</evidence>
<dbReference type="RefSeq" id="WP_184744630.1">
    <property type="nucleotide sequence ID" value="NZ_JACHGJ010000002.1"/>
</dbReference>
<organism evidence="1 2">
    <name type="scientific">Spirochaeta isovalerica</name>
    <dbReference type="NCBI Taxonomy" id="150"/>
    <lineage>
        <taxon>Bacteria</taxon>
        <taxon>Pseudomonadati</taxon>
        <taxon>Spirochaetota</taxon>
        <taxon>Spirochaetia</taxon>
        <taxon>Spirochaetales</taxon>
        <taxon>Spirochaetaceae</taxon>
        <taxon>Spirochaeta</taxon>
    </lineage>
</organism>
<dbReference type="AlphaFoldDB" id="A0A841R7Q7"/>
<dbReference type="EMBL" id="JACHGJ010000002">
    <property type="protein sequence ID" value="MBB6479411.1"/>
    <property type="molecule type" value="Genomic_DNA"/>
</dbReference>
<gene>
    <name evidence="1" type="ORF">HNR50_001069</name>
</gene>
<sequence>MANKQLPLAQWLPYKEDRNSSHGGRSFYFFDLDDNILFMDTKIILFHKETQEEIEISSAELAQNIKSIGKEGRFADYYLDLNDATGSYRNFRDKIQPPWIFGKKRRQSIEFDLERAIEKPEWEWHGPSWNHFFYAVLNGRPVSIITARGHRPVTIKKTLDILYEKGFLLKRPNILTIYPVSNPHLRKKLGDPDLKRPIALLKKEALHRSVETAFKRYGYNPHHRFGVSDDDPHNIEEITATLVEIKRKYPQNAFFVIDSSGGKIQKTEIFEDHLIQSEKIELVDALNYRLFDF</sequence>
<dbReference type="Proteomes" id="UP000587760">
    <property type="component" value="Unassembled WGS sequence"/>
</dbReference>
<name>A0A841R7Q7_9SPIO</name>